<evidence type="ECO:0000313" key="2">
    <source>
        <dbReference type="EMBL" id="QHT19527.1"/>
    </source>
</evidence>
<reference evidence="2" key="1">
    <citation type="journal article" date="2020" name="Nature">
        <title>Giant virus diversity and host interactions through global metagenomics.</title>
        <authorList>
            <person name="Schulz F."/>
            <person name="Roux S."/>
            <person name="Paez-Espino D."/>
            <person name="Jungbluth S."/>
            <person name="Walsh D.A."/>
            <person name="Denef V.J."/>
            <person name="McMahon K.D."/>
            <person name="Konstantinidis K.T."/>
            <person name="Eloe-Fadrosh E.A."/>
            <person name="Kyrpides N.C."/>
            <person name="Woyke T."/>
        </authorList>
    </citation>
    <scope>NUCLEOTIDE SEQUENCE</scope>
    <source>
        <strain evidence="2">GVMAG-M-3300023174-57</strain>
    </source>
</reference>
<evidence type="ECO:0000256" key="1">
    <source>
        <dbReference type="SAM" id="MobiDB-lite"/>
    </source>
</evidence>
<dbReference type="EMBL" id="MN739667">
    <property type="protein sequence ID" value="QHT19527.1"/>
    <property type="molecule type" value="Genomic_DNA"/>
</dbReference>
<dbReference type="AlphaFoldDB" id="A0A6C0DRY8"/>
<organism evidence="2">
    <name type="scientific">viral metagenome</name>
    <dbReference type="NCBI Taxonomy" id="1070528"/>
    <lineage>
        <taxon>unclassified sequences</taxon>
        <taxon>metagenomes</taxon>
        <taxon>organismal metagenomes</taxon>
    </lineage>
</organism>
<feature type="compositionally biased region" description="Basic residues" evidence="1">
    <location>
        <begin position="165"/>
        <end position="179"/>
    </location>
</feature>
<accession>A0A6C0DRY8</accession>
<sequence>MSASNVSYPDLASWKAAVKQWLMDLQALGPTYGWFASTYELSVFATELARRDLQNTSAFDGIKLITEFYSLVKVHPEPPSRLPPEIKRLWSRIEPIFKSGVRLGKTMMNKASGPNFAGTGLPISHSYIGNAAAWNMARLPQPAPRGPAYGIPWAWNGGPDPRNGGTRRRRRKNRSTRRR</sequence>
<protein>
    <submittedName>
        <fullName evidence="2">Uncharacterized protein</fullName>
    </submittedName>
</protein>
<feature type="region of interest" description="Disordered" evidence="1">
    <location>
        <begin position="149"/>
        <end position="179"/>
    </location>
</feature>
<name>A0A6C0DRY8_9ZZZZ</name>
<proteinExistence type="predicted"/>